<dbReference type="Pfam" id="PF02902">
    <property type="entry name" value="Peptidase_C48"/>
    <property type="match status" value="1"/>
</dbReference>
<dbReference type="GO" id="GO:0008234">
    <property type="term" value="F:cysteine-type peptidase activity"/>
    <property type="evidence" value="ECO:0007669"/>
    <property type="project" value="InterPro"/>
</dbReference>
<dbReference type="SUPFAM" id="SSF54001">
    <property type="entry name" value="Cysteine proteinases"/>
    <property type="match status" value="1"/>
</dbReference>
<evidence type="ECO:0000256" key="3">
    <source>
        <dbReference type="ARBA" id="ARBA00022786"/>
    </source>
</evidence>
<feature type="domain" description="Ubiquitin-like protease family profile" evidence="7">
    <location>
        <begin position="361"/>
        <end position="560"/>
    </location>
</feature>
<keyword evidence="3" id="KW-0833">Ubl conjugation pathway</keyword>
<dbReference type="Gene3D" id="3.30.310.130">
    <property type="entry name" value="Ubiquitin-related"/>
    <property type="match status" value="1"/>
</dbReference>
<dbReference type="InterPro" id="IPR003653">
    <property type="entry name" value="Peptidase_C48_C"/>
</dbReference>
<dbReference type="Gene3D" id="1.10.418.20">
    <property type="match status" value="1"/>
</dbReference>
<dbReference type="AlphaFoldDB" id="A0AAV6WEY9"/>
<reference evidence="8" key="1">
    <citation type="submission" date="2019-10" db="EMBL/GenBank/DDBJ databases">
        <authorList>
            <person name="Zhang R."/>
            <person name="Pan Y."/>
            <person name="Wang J."/>
            <person name="Ma R."/>
            <person name="Yu S."/>
        </authorList>
    </citation>
    <scope>NUCLEOTIDE SEQUENCE</scope>
    <source>
        <strain evidence="8">LA-IB0</strain>
        <tissue evidence="8">Leaf</tissue>
    </source>
</reference>
<protein>
    <recommendedName>
        <fullName evidence="7">Ubiquitin-like protease family profile domain-containing protein</fullName>
    </recommendedName>
</protein>
<dbReference type="PANTHER" id="PTHR47764">
    <property type="entry name" value="UBIQUITIN-LIKE-SPECIFIC PROTEASE 2B-RELATED"/>
    <property type="match status" value="1"/>
</dbReference>
<keyword evidence="9" id="KW-1185">Reference proteome</keyword>
<evidence type="ECO:0000256" key="6">
    <source>
        <dbReference type="SAM" id="MobiDB-lite"/>
    </source>
</evidence>
<accession>A0AAV6WEY9</accession>
<organism evidence="8 9">
    <name type="scientific">Buddleja alternifolia</name>
    <dbReference type="NCBI Taxonomy" id="168488"/>
    <lineage>
        <taxon>Eukaryota</taxon>
        <taxon>Viridiplantae</taxon>
        <taxon>Streptophyta</taxon>
        <taxon>Embryophyta</taxon>
        <taxon>Tracheophyta</taxon>
        <taxon>Spermatophyta</taxon>
        <taxon>Magnoliopsida</taxon>
        <taxon>eudicotyledons</taxon>
        <taxon>Gunneridae</taxon>
        <taxon>Pentapetalae</taxon>
        <taxon>asterids</taxon>
        <taxon>lamiids</taxon>
        <taxon>Lamiales</taxon>
        <taxon>Scrophulariaceae</taxon>
        <taxon>Buddlejeae</taxon>
        <taxon>Buddleja</taxon>
    </lineage>
</organism>
<dbReference type="GO" id="GO:0006508">
    <property type="term" value="P:proteolysis"/>
    <property type="evidence" value="ECO:0007669"/>
    <property type="project" value="UniProtKB-KW"/>
</dbReference>
<dbReference type="EMBL" id="WHWC01000015">
    <property type="protein sequence ID" value="KAG8369178.1"/>
    <property type="molecule type" value="Genomic_DNA"/>
</dbReference>
<dbReference type="PANTHER" id="PTHR47764:SF2">
    <property type="entry name" value="UBIQUITIN-LIKE PROTEASE FAMILY PROFILE DOMAIN-CONTAINING PROTEIN"/>
    <property type="match status" value="1"/>
</dbReference>
<keyword evidence="4" id="KW-0378">Hydrolase</keyword>
<evidence type="ECO:0000256" key="5">
    <source>
        <dbReference type="ARBA" id="ARBA00057729"/>
    </source>
</evidence>
<proteinExistence type="inferred from homology"/>
<sequence>MAETERAKSSSKPLDVFEFKEEEEEDVQTEIALKNITAKFGYTHAMDHKDTSLDHVPATEIQSKENDSGICGGVATDIDYNHDVAGSFTPIAPEDFDEEKMPKLNNFLHNDYKSHEQAAEMKSDILESGSVFASVGCGWSTGATVWLEDHSNCVFPESSCNDESVRVALDADGGMTSSDGPSSDHCFSNWSLGDGMTGIVFYPDYIDYCGTFYLDPVVSFSRSSLEAKSKIIENERTFHIHLDIDDIVRIESKWSARYEVGTVNIYFISKAVTQDDVAHNASGIHELRFPTLDSNWYQKQEAIQSLDLRYKALWSVLLDTGMEKCSALPEGKAMVLPRSYFPNFNMPFEEVIYPRGDPDAVSVSKRDVDLLLPDTFVNDTIIDFYIKYLKTKQNMDCTKFHFFNSFFFRKLADMDRDPSSAFDGKAAFHRVRKWTRKVNLLEKDFIFIPVNYNLHWSLIIICYFGEVAGYKGKLISTNVEDENLVRVPCILHMDSLRGNHEGLKDLIQSYLWEEWKERQKEACEDMYSKFRNLKFVTLELPQQQNSSDCGLFLLHYVELFLEEVPANFNIYKITSSLKFLQADWFPPGEASMKRAHIERLICGLLDTTHSQDCPPSASNGTRDYEIQSKENDYESQQDVHQLQASPECSANCDKLDVSVCDLMVNFNDHQHTLATEDSPLPSDFQVDHGSLSESSDEQHSAKRMRIDGGEEGLTSNLSNHLHL</sequence>
<evidence type="ECO:0000259" key="7">
    <source>
        <dbReference type="PROSITE" id="PS50600"/>
    </source>
</evidence>
<evidence type="ECO:0000256" key="4">
    <source>
        <dbReference type="ARBA" id="ARBA00022801"/>
    </source>
</evidence>
<gene>
    <name evidence="8" type="ORF">BUALT_Bualt15G0124200</name>
</gene>
<name>A0AAV6WEY9_9LAMI</name>
<feature type="region of interest" description="Disordered" evidence="6">
    <location>
        <begin position="674"/>
        <end position="703"/>
    </location>
</feature>
<comment type="similarity">
    <text evidence="1">Belongs to the peptidase C48 family.</text>
</comment>
<evidence type="ECO:0000256" key="2">
    <source>
        <dbReference type="ARBA" id="ARBA00022670"/>
    </source>
</evidence>
<dbReference type="InterPro" id="IPR038765">
    <property type="entry name" value="Papain-like_cys_pep_sf"/>
</dbReference>
<dbReference type="PROSITE" id="PS50600">
    <property type="entry name" value="ULP_PROTEASE"/>
    <property type="match status" value="1"/>
</dbReference>
<dbReference type="InterPro" id="IPR057375">
    <property type="entry name" value="ULP2A/B_PH"/>
</dbReference>
<keyword evidence="2" id="KW-0645">Protease</keyword>
<evidence type="ECO:0000256" key="1">
    <source>
        <dbReference type="ARBA" id="ARBA00005234"/>
    </source>
</evidence>
<comment type="caution">
    <text evidence="8">The sequence shown here is derived from an EMBL/GenBank/DDBJ whole genome shotgun (WGS) entry which is preliminary data.</text>
</comment>
<comment type="function">
    <text evidence="5">Protease that catalyzes two essential functions in the SUMO pathway: processing of full-length SUMOs to their mature forms and deconjugation of SUMO from targeted proteins.</text>
</comment>
<dbReference type="FunFam" id="3.30.310.130:FF:000006">
    <property type="entry name" value="Probable ubiquitin-like-specific protease 2B"/>
    <property type="match status" value="1"/>
</dbReference>
<dbReference type="Proteomes" id="UP000826271">
    <property type="component" value="Unassembled WGS sequence"/>
</dbReference>
<evidence type="ECO:0000313" key="9">
    <source>
        <dbReference type="Proteomes" id="UP000826271"/>
    </source>
</evidence>
<evidence type="ECO:0000313" key="8">
    <source>
        <dbReference type="EMBL" id="KAG8369178.1"/>
    </source>
</evidence>
<dbReference type="Pfam" id="PF25352">
    <property type="entry name" value="PH_ULP"/>
    <property type="match status" value="1"/>
</dbReference>